<sequence>MCYGYDGDEALRRSLDTREVPEPGGPSRRTLLRGAVTGAAGLALTGAAAGTAAAAPHQRGWPPKGRRVPPGRISLQLWTVREGLGEPWGPGVYDETLTAVAQTGYPRVEQALGYFGRTARELRSFYDDIGLRASSSHDGISDSRAAMHEKFQNAVTLGQRYMVVPFLSSESLSDWTQWAEQMNREARVARQYGLAYGYHNHAHEFTTDLGGGITPWDVLTARLDRRYVHLEIDIYWVVTGGVNLGLSNDDAQRFALRTIRRSPLEVRQYHVKDRHTTGPEETSHADLGTGFIDFERFFRAHQVEEYIVENDTPDVTYLQTAQVGYDYLRGIRF</sequence>
<keyword evidence="3" id="KW-0413">Isomerase</keyword>
<dbReference type="InterPro" id="IPR006311">
    <property type="entry name" value="TAT_signal"/>
</dbReference>
<dbReference type="Pfam" id="PF01261">
    <property type="entry name" value="AP_endonuc_2"/>
    <property type="match status" value="1"/>
</dbReference>
<dbReference type="EMBL" id="BAAAPM010000008">
    <property type="protein sequence ID" value="GAA1735529.1"/>
    <property type="molecule type" value="Genomic_DNA"/>
</dbReference>
<reference evidence="3 4" key="1">
    <citation type="journal article" date="2019" name="Int. J. Syst. Evol. Microbiol.">
        <title>The Global Catalogue of Microorganisms (GCM) 10K type strain sequencing project: providing services to taxonomists for standard genome sequencing and annotation.</title>
        <authorList>
            <consortium name="The Broad Institute Genomics Platform"/>
            <consortium name="The Broad Institute Genome Sequencing Center for Infectious Disease"/>
            <person name="Wu L."/>
            <person name="Ma J."/>
        </authorList>
    </citation>
    <scope>NUCLEOTIDE SEQUENCE [LARGE SCALE GENOMIC DNA]</scope>
    <source>
        <strain evidence="3 4">JCM 15589</strain>
    </source>
</reference>
<organism evidence="3 4">
    <name type="scientific">Isoptericola hypogeus</name>
    <dbReference type="NCBI Taxonomy" id="300179"/>
    <lineage>
        <taxon>Bacteria</taxon>
        <taxon>Bacillati</taxon>
        <taxon>Actinomycetota</taxon>
        <taxon>Actinomycetes</taxon>
        <taxon>Micrococcales</taxon>
        <taxon>Promicromonosporaceae</taxon>
        <taxon>Isoptericola</taxon>
    </lineage>
</organism>
<keyword evidence="4" id="KW-1185">Reference proteome</keyword>
<dbReference type="RefSeq" id="WP_344249770.1">
    <property type="nucleotide sequence ID" value="NZ_BAAAPM010000008.1"/>
</dbReference>
<dbReference type="PANTHER" id="PTHR12110">
    <property type="entry name" value="HYDROXYPYRUVATE ISOMERASE"/>
    <property type="match status" value="1"/>
</dbReference>
<dbReference type="InterPro" id="IPR050312">
    <property type="entry name" value="IolE/XylAMocC-like"/>
</dbReference>
<dbReference type="PROSITE" id="PS51318">
    <property type="entry name" value="TAT"/>
    <property type="match status" value="1"/>
</dbReference>
<dbReference type="Gene3D" id="3.20.20.150">
    <property type="entry name" value="Divalent-metal-dependent TIM barrel enzymes"/>
    <property type="match status" value="1"/>
</dbReference>
<dbReference type="PANTHER" id="PTHR12110:SF41">
    <property type="entry name" value="INOSOSE DEHYDRATASE"/>
    <property type="match status" value="1"/>
</dbReference>
<name>A0ABN2JQL4_9MICO</name>
<comment type="caution">
    <text evidence="3">The sequence shown here is derived from an EMBL/GenBank/DDBJ whole genome shotgun (WGS) entry which is preliminary data.</text>
</comment>
<dbReference type="GO" id="GO:0016853">
    <property type="term" value="F:isomerase activity"/>
    <property type="evidence" value="ECO:0007669"/>
    <property type="project" value="UniProtKB-KW"/>
</dbReference>
<evidence type="ECO:0000313" key="4">
    <source>
        <dbReference type="Proteomes" id="UP001501138"/>
    </source>
</evidence>
<dbReference type="InterPro" id="IPR013022">
    <property type="entry name" value="Xyl_isomerase-like_TIM-brl"/>
</dbReference>
<protein>
    <submittedName>
        <fullName evidence="3">Sugar phosphate isomerase/epimerase</fullName>
    </submittedName>
</protein>
<evidence type="ECO:0000256" key="1">
    <source>
        <dbReference type="ARBA" id="ARBA00023277"/>
    </source>
</evidence>
<evidence type="ECO:0000259" key="2">
    <source>
        <dbReference type="Pfam" id="PF01261"/>
    </source>
</evidence>
<gene>
    <name evidence="3" type="ORF">GCM10009809_33380</name>
</gene>
<dbReference type="Proteomes" id="UP001501138">
    <property type="component" value="Unassembled WGS sequence"/>
</dbReference>
<feature type="domain" description="Xylose isomerase-like TIM barrel" evidence="2">
    <location>
        <begin position="98"/>
        <end position="300"/>
    </location>
</feature>
<keyword evidence="1" id="KW-0119">Carbohydrate metabolism</keyword>
<proteinExistence type="predicted"/>
<dbReference type="SUPFAM" id="SSF51658">
    <property type="entry name" value="Xylose isomerase-like"/>
    <property type="match status" value="1"/>
</dbReference>
<accession>A0ABN2JQL4</accession>
<dbReference type="InterPro" id="IPR036237">
    <property type="entry name" value="Xyl_isomerase-like_sf"/>
</dbReference>
<evidence type="ECO:0000313" key="3">
    <source>
        <dbReference type="EMBL" id="GAA1735529.1"/>
    </source>
</evidence>